<sequence>MMIVAVFSRVLRAEATLSDLVAAWKPTTGEKYPAEVEVAVDPANNRRVVTIIRFDGSMDQFTEAMPRLVRPDSVERLHDVVESTELEAVYETVVVQV</sequence>
<keyword evidence="2" id="KW-1185">Reference proteome</keyword>
<protein>
    <submittedName>
        <fullName evidence="1">Uncharacterized protein</fullName>
    </submittedName>
</protein>
<organism evidence="1 2">
    <name type="scientific">Epidermidibacterium keratini</name>
    <dbReference type="NCBI Taxonomy" id="1891644"/>
    <lineage>
        <taxon>Bacteria</taxon>
        <taxon>Bacillati</taxon>
        <taxon>Actinomycetota</taxon>
        <taxon>Actinomycetes</taxon>
        <taxon>Sporichthyales</taxon>
        <taxon>Sporichthyaceae</taxon>
        <taxon>Epidermidibacterium</taxon>
    </lineage>
</organism>
<dbReference type="OrthoDB" id="3693527at2"/>
<name>A0A7L4YQU7_9ACTN</name>
<evidence type="ECO:0000313" key="1">
    <source>
        <dbReference type="EMBL" id="QHC01500.1"/>
    </source>
</evidence>
<dbReference type="RefSeq" id="WP_159546635.1">
    <property type="nucleotide sequence ID" value="NZ_CP047156.1"/>
</dbReference>
<accession>A0A7L4YQU7</accession>
<dbReference type="AlphaFoldDB" id="A0A7L4YQU7"/>
<dbReference type="InParanoid" id="A0A7L4YQU7"/>
<gene>
    <name evidence="1" type="ORF">EK0264_15195</name>
</gene>
<proteinExistence type="predicted"/>
<dbReference type="EMBL" id="CP047156">
    <property type="protein sequence ID" value="QHC01500.1"/>
    <property type="molecule type" value="Genomic_DNA"/>
</dbReference>
<reference evidence="1 2" key="1">
    <citation type="journal article" date="2018" name="Int. J. Syst. Evol. Microbiol.">
        <title>Epidermidibacterium keratini gen. nov., sp. nov., a member of the family Sporichthyaceae, isolated from keratin epidermis.</title>
        <authorList>
            <person name="Lee D.G."/>
            <person name="Trujillo M.E."/>
            <person name="Kang S."/>
            <person name="Nam J.J."/>
            <person name="Kim Y.J."/>
        </authorList>
    </citation>
    <scope>NUCLEOTIDE SEQUENCE [LARGE SCALE GENOMIC DNA]</scope>
    <source>
        <strain evidence="1 2">EPI-7</strain>
    </source>
</reference>
<dbReference type="KEGG" id="eke:EK0264_15195"/>
<dbReference type="Proteomes" id="UP000463857">
    <property type="component" value="Chromosome"/>
</dbReference>
<evidence type="ECO:0000313" key="2">
    <source>
        <dbReference type="Proteomes" id="UP000463857"/>
    </source>
</evidence>